<evidence type="ECO:0000256" key="3">
    <source>
        <dbReference type="ARBA" id="ARBA00022737"/>
    </source>
</evidence>
<dbReference type="GO" id="GO:0008270">
    <property type="term" value="F:zinc ion binding"/>
    <property type="evidence" value="ECO:0007669"/>
    <property type="project" value="UniProtKB-KW"/>
</dbReference>
<evidence type="ECO:0000313" key="9">
    <source>
        <dbReference type="Ensembl" id="ENSAPEP00000023420.1"/>
    </source>
</evidence>
<reference evidence="9 10" key="1">
    <citation type="submission" date="2018-03" db="EMBL/GenBank/DDBJ databases">
        <title>Finding Nemo's genes: A chromosome-scale reference assembly of the genome of the orange clownfish Amphiprion percula.</title>
        <authorList>
            <person name="Lehmann R."/>
        </authorList>
    </citation>
    <scope>NUCLEOTIDE SEQUENCE</scope>
</reference>
<accession>A0A3P8TD13</accession>
<dbReference type="AlphaFoldDB" id="A0A3P8TD13"/>
<dbReference type="Ensembl" id="ENSAPET00000024041.1">
    <property type="protein sequence ID" value="ENSAPEP00000023420.1"/>
    <property type="gene ID" value="ENSAPEG00000016661.1"/>
</dbReference>
<evidence type="ECO:0000259" key="8">
    <source>
        <dbReference type="PROSITE" id="PS51873"/>
    </source>
</evidence>
<keyword evidence="1" id="KW-0808">Transferase</keyword>
<evidence type="ECO:0000313" key="10">
    <source>
        <dbReference type="Proteomes" id="UP000265080"/>
    </source>
</evidence>
<proteinExistence type="predicted"/>
<name>A0A3P8TD13_AMPPE</name>
<dbReference type="Proteomes" id="UP000265080">
    <property type="component" value="Chromosome 2"/>
</dbReference>
<feature type="transmembrane region" description="Helical" evidence="7">
    <location>
        <begin position="20"/>
        <end position="40"/>
    </location>
</feature>
<sequence>MLSKIWIWGVWNPGDHLSSVVFPGSLLSSFCGVSGCIVLLRVTSGIKDCCCHGWLGELLDLPCLGGWYMSNIHMNVRTQDDDSLRAEMSCSHAVTPESLTQLCRNLLDQGHYTFKCPALVEGTTRCNKAWSYQEVRRLADLSVEEMQHFEDNMARMAAARHCEFQPCPQCKTNMERKDLSNLCVICIICTADQGGTYQFCWQCQKPWKGSAPRSDRCGNDDCINRDLQLLQTCKSIDLPEVAGVTSCPSIRLCPTCGMKIEHSRQNCKNVICPRCHKEFCFVCLKLTRQCCKTSSPFRICPGGVAPRQTSIPVWQRK</sequence>
<dbReference type="PROSITE" id="PS51873">
    <property type="entry name" value="TRIAD"/>
    <property type="match status" value="1"/>
</dbReference>
<keyword evidence="7" id="KW-1133">Transmembrane helix</keyword>
<evidence type="ECO:0000256" key="1">
    <source>
        <dbReference type="ARBA" id="ARBA00022679"/>
    </source>
</evidence>
<keyword evidence="3" id="KW-0677">Repeat</keyword>
<dbReference type="OMA" id="LSKIWIW"/>
<reference evidence="9" key="3">
    <citation type="submission" date="2025-09" db="UniProtKB">
        <authorList>
            <consortium name="Ensembl"/>
        </authorList>
    </citation>
    <scope>IDENTIFICATION</scope>
</reference>
<keyword evidence="5" id="KW-0833">Ubl conjugation pathway</keyword>
<keyword evidence="7" id="KW-0812">Transmembrane</keyword>
<dbReference type="GO" id="GO:0016740">
    <property type="term" value="F:transferase activity"/>
    <property type="evidence" value="ECO:0007669"/>
    <property type="project" value="UniProtKB-KW"/>
</dbReference>
<keyword evidence="4" id="KW-0863">Zinc-finger</keyword>
<dbReference type="SUPFAM" id="SSF57850">
    <property type="entry name" value="RING/U-box"/>
    <property type="match status" value="1"/>
</dbReference>
<evidence type="ECO:0000256" key="6">
    <source>
        <dbReference type="ARBA" id="ARBA00022833"/>
    </source>
</evidence>
<keyword evidence="10" id="KW-1185">Reference proteome</keyword>
<organism evidence="9 10">
    <name type="scientific">Amphiprion percula</name>
    <name type="common">Orange clownfish</name>
    <name type="synonym">Lutjanus percula</name>
    <dbReference type="NCBI Taxonomy" id="161767"/>
    <lineage>
        <taxon>Eukaryota</taxon>
        <taxon>Metazoa</taxon>
        <taxon>Chordata</taxon>
        <taxon>Craniata</taxon>
        <taxon>Vertebrata</taxon>
        <taxon>Euteleostomi</taxon>
        <taxon>Actinopterygii</taxon>
        <taxon>Neopterygii</taxon>
        <taxon>Teleostei</taxon>
        <taxon>Neoteleostei</taxon>
        <taxon>Acanthomorphata</taxon>
        <taxon>Ovalentaria</taxon>
        <taxon>Pomacentridae</taxon>
        <taxon>Amphiprion</taxon>
    </lineage>
</organism>
<evidence type="ECO:0000256" key="2">
    <source>
        <dbReference type="ARBA" id="ARBA00022723"/>
    </source>
</evidence>
<evidence type="ECO:0000256" key="7">
    <source>
        <dbReference type="SAM" id="Phobius"/>
    </source>
</evidence>
<keyword evidence="7" id="KW-0472">Membrane</keyword>
<dbReference type="GeneTree" id="ENSGT00510000050415"/>
<evidence type="ECO:0000256" key="4">
    <source>
        <dbReference type="ARBA" id="ARBA00022771"/>
    </source>
</evidence>
<evidence type="ECO:0000256" key="5">
    <source>
        <dbReference type="ARBA" id="ARBA00022786"/>
    </source>
</evidence>
<dbReference type="InterPro" id="IPR044066">
    <property type="entry name" value="TRIAD_supradom"/>
</dbReference>
<dbReference type="CDD" id="cd20336">
    <property type="entry name" value="Rcat_RBR"/>
    <property type="match status" value="1"/>
</dbReference>
<reference evidence="9" key="2">
    <citation type="submission" date="2025-08" db="UniProtKB">
        <authorList>
            <consortium name="Ensembl"/>
        </authorList>
    </citation>
    <scope>IDENTIFICATION</scope>
</reference>
<feature type="domain" description="RING-type" evidence="8">
    <location>
        <begin position="66"/>
        <end position="304"/>
    </location>
</feature>
<protein>
    <recommendedName>
        <fullName evidence="8">RING-type domain-containing protein</fullName>
    </recommendedName>
</protein>
<keyword evidence="2" id="KW-0479">Metal-binding</keyword>
<keyword evidence="6" id="KW-0862">Zinc</keyword>
<dbReference type="STRING" id="161767.ENSAPEP00000023420"/>